<dbReference type="SMART" id="SM00822">
    <property type="entry name" value="PKS_KR"/>
    <property type="match status" value="1"/>
</dbReference>
<dbReference type="Gene3D" id="3.40.50.720">
    <property type="entry name" value="NAD(P)-binding Rossmann-like Domain"/>
    <property type="match status" value="1"/>
</dbReference>
<dbReference type="Proteomes" id="UP001107961">
    <property type="component" value="Unassembled WGS sequence"/>
</dbReference>
<reference evidence="5" key="1">
    <citation type="submission" date="2022-01" db="EMBL/GenBank/DDBJ databases">
        <authorList>
            <person name="Karlyshev A.V."/>
            <person name="Jaspars M."/>
        </authorList>
    </citation>
    <scope>NUCLEOTIDE SEQUENCE</scope>
    <source>
        <strain evidence="5">AGSA3-2</strain>
    </source>
</reference>
<evidence type="ECO:0000256" key="1">
    <source>
        <dbReference type="ARBA" id="ARBA00006484"/>
    </source>
</evidence>
<dbReference type="InterPro" id="IPR057326">
    <property type="entry name" value="KR_dom"/>
</dbReference>
<dbReference type="AlphaFoldDB" id="A0A9Q3W2Z3"/>
<evidence type="ECO:0000313" key="5">
    <source>
        <dbReference type="EMBL" id="MCE7507158.1"/>
    </source>
</evidence>
<accession>A0A9Q3W2Z3</accession>
<gene>
    <name evidence="5" type="ORF">LZG35_00815</name>
</gene>
<organism evidence="5 6">
    <name type="scientific">Alloalcanivorax xenomutans</name>
    <dbReference type="NCBI Taxonomy" id="1094342"/>
    <lineage>
        <taxon>Bacteria</taxon>
        <taxon>Pseudomonadati</taxon>
        <taxon>Pseudomonadota</taxon>
        <taxon>Gammaproteobacteria</taxon>
        <taxon>Oceanospirillales</taxon>
        <taxon>Alcanivoracaceae</taxon>
        <taxon>Alloalcanivorax</taxon>
    </lineage>
</organism>
<sequence length="257" mass="27581">MIPSTTKSILITGAASGIGLATARHFHQRGWRVGLLDVNEAALAGLARDLDGAWFHPLDVTDAEACARAVSAFAGDGVLDVLFNCAGILRMGRFEAISAEQHKRIIDINVTGLVNMSLAALPALRRADAPVVINMSSASALYGVPHLASYSASKFAVRGLTEALNIEWKRLGIRVVDVMPPFVKTPMVEDADYQAPVVSRLGVKLKAEDIAAKVWDAAAREVPVHNPVGSVFKMIKLLDKLLPSASTRLTMTFLSRE</sequence>
<dbReference type="GO" id="GO:0016020">
    <property type="term" value="C:membrane"/>
    <property type="evidence" value="ECO:0007669"/>
    <property type="project" value="TreeGrafter"/>
</dbReference>
<dbReference type="GO" id="GO:0016491">
    <property type="term" value="F:oxidoreductase activity"/>
    <property type="evidence" value="ECO:0007669"/>
    <property type="project" value="UniProtKB-KW"/>
</dbReference>
<feature type="domain" description="Ketoreductase" evidence="4">
    <location>
        <begin position="7"/>
        <end position="171"/>
    </location>
</feature>
<dbReference type="InterPro" id="IPR036291">
    <property type="entry name" value="NAD(P)-bd_dom_sf"/>
</dbReference>
<evidence type="ECO:0000256" key="3">
    <source>
        <dbReference type="RuleBase" id="RU000363"/>
    </source>
</evidence>
<dbReference type="EMBL" id="JAJVKT010000001">
    <property type="protein sequence ID" value="MCE7507158.1"/>
    <property type="molecule type" value="Genomic_DNA"/>
</dbReference>
<comment type="similarity">
    <text evidence="1 3">Belongs to the short-chain dehydrogenases/reductases (SDR) family.</text>
</comment>
<dbReference type="RefSeq" id="WP_055099729.1">
    <property type="nucleotide sequence ID" value="NZ_CBDDTQ010000001.1"/>
</dbReference>
<keyword evidence="2" id="KW-0560">Oxidoreductase</keyword>
<dbReference type="NCBIfam" id="NF006123">
    <property type="entry name" value="PRK08267.1"/>
    <property type="match status" value="1"/>
</dbReference>
<dbReference type="PANTHER" id="PTHR44196">
    <property type="entry name" value="DEHYDROGENASE/REDUCTASE SDR FAMILY MEMBER 7B"/>
    <property type="match status" value="1"/>
</dbReference>
<name>A0A9Q3W2Z3_9GAMM</name>
<dbReference type="PRINTS" id="PR00081">
    <property type="entry name" value="GDHRDH"/>
</dbReference>
<keyword evidence="6" id="KW-1185">Reference proteome</keyword>
<comment type="caution">
    <text evidence="5">The sequence shown here is derived from an EMBL/GenBank/DDBJ whole genome shotgun (WGS) entry which is preliminary data.</text>
</comment>
<proteinExistence type="inferred from homology"/>
<evidence type="ECO:0000313" key="6">
    <source>
        <dbReference type="Proteomes" id="UP001107961"/>
    </source>
</evidence>
<dbReference type="KEGG" id="axe:P40_04310"/>
<dbReference type="PRINTS" id="PR00080">
    <property type="entry name" value="SDRFAMILY"/>
</dbReference>
<evidence type="ECO:0000256" key="2">
    <source>
        <dbReference type="ARBA" id="ARBA00023002"/>
    </source>
</evidence>
<dbReference type="SUPFAM" id="SSF51735">
    <property type="entry name" value="NAD(P)-binding Rossmann-fold domains"/>
    <property type="match status" value="1"/>
</dbReference>
<dbReference type="InterPro" id="IPR002347">
    <property type="entry name" value="SDR_fam"/>
</dbReference>
<protein>
    <submittedName>
        <fullName evidence="5">SDR family oxidoreductase</fullName>
    </submittedName>
</protein>
<dbReference type="PANTHER" id="PTHR44196:SF1">
    <property type="entry name" value="DEHYDROGENASE_REDUCTASE SDR FAMILY MEMBER 7B"/>
    <property type="match status" value="1"/>
</dbReference>
<dbReference type="Pfam" id="PF00106">
    <property type="entry name" value="adh_short"/>
    <property type="match status" value="1"/>
</dbReference>
<evidence type="ECO:0000259" key="4">
    <source>
        <dbReference type="SMART" id="SM00822"/>
    </source>
</evidence>